<keyword evidence="4" id="KW-0813">Transport</keyword>
<evidence type="ECO:0000256" key="6">
    <source>
        <dbReference type="ARBA" id="ARBA00022729"/>
    </source>
</evidence>
<evidence type="ECO:0000256" key="14">
    <source>
        <dbReference type="ARBA" id="ARBA00049638"/>
    </source>
</evidence>
<evidence type="ECO:0000259" key="17">
    <source>
        <dbReference type="SMART" id="SM00079"/>
    </source>
</evidence>
<comment type="subunit">
    <text evidence="3">May form heteromers.</text>
</comment>
<dbReference type="Pfam" id="PF04827">
    <property type="entry name" value="Plant_tran"/>
    <property type="match status" value="1"/>
</dbReference>
<keyword evidence="13" id="KW-0407">Ion channel</keyword>
<dbReference type="Gene3D" id="3.40.190.10">
    <property type="entry name" value="Periplasmic binding protein-like II"/>
    <property type="match status" value="1"/>
</dbReference>
<feature type="transmembrane region" description="Helical" evidence="16">
    <location>
        <begin position="542"/>
        <end position="566"/>
    </location>
</feature>
<evidence type="ECO:0000256" key="8">
    <source>
        <dbReference type="ARBA" id="ARBA00023065"/>
    </source>
</evidence>
<accession>A0A2N9FCN3</accession>
<dbReference type="InterPro" id="IPR001828">
    <property type="entry name" value="ANF_lig-bd_rcpt"/>
</dbReference>
<evidence type="ECO:0000256" key="9">
    <source>
        <dbReference type="ARBA" id="ARBA00023136"/>
    </source>
</evidence>
<dbReference type="FunFam" id="1.10.287.70:FF:000037">
    <property type="entry name" value="Glutamate receptor"/>
    <property type="match status" value="1"/>
</dbReference>
<evidence type="ECO:0000256" key="1">
    <source>
        <dbReference type="ARBA" id="ARBA00004141"/>
    </source>
</evidence>
<dbReference type="Pfam" id="PF10613">
    <property type="entry name" value="Lig_chan-Glu_bd"/>
    <property type="match status" value="1"/>
</dbReference>
<dbReference type="InterPro" id="IPR019594">
    <property type="entry name" value="Glu/Gly-bd"/>
</dbReference>
<gene>
    <name evidence="18" type="ORF">FSB_LOCUS12426</name>
</gene>
<dbReference type="SUPFAM" id="SSF53850">
    <property type="entry name" value="Periplasmic binding protein-like II"/>
    <property type="match status" value="1"/>
</dbReference>
<proteinExistence type="inferred from homology"/>
<keyword evidence="11" id="KW-0325">Glycoprotein</keyword>
<keyword evidence="7 16" id="KW-1133">Transmembrane helix</keyword>
<evidence type="ECO:0000256" key="12">
    <source>
        <dbReference type="ARBA" id="ARBA00023286"/>
    </source>
</evidence>
<evidence type="ECO:0000256" key="15">
    <source>
        <dbReference type="SAM" id="MobiDB-lite"/>
    </source>
</evidence>
<dbReference type="PANTHER" id="PTHR34836">
    <property type="entry name" value="OS06G0188250 PROTEIN"/>
    <property type="match status" value="1"/>
</dbReference>
<dbReference type="Gene3D" id="3.40.50.2300">
    <property type="match status" value="2"/>
</dbReference>
<dbReference type="EMBL" id="OIVN01000717">
    <property type="protein sequence ID" value="SPC84544.1"/>
    <property type="molecule type" value="Genomic_DNA"/>
</dbReference>
<evidence type="ECO:0000256" key="11">
    <source>
        <dbReference type="ARBA" id="ARBA00023180"/>
    </source>
</evidence>
<dbReference type="SMART" id="SM00079">
    <property type="entry name" value="PBPe"/>
    <property type="match status" value="1"/>
</dbReference>
<dbReference type="AlphaFoldDB" id="A0A2N9FCN3"/>
<dbReference type="FunFam" id="3.40.50.2300:FF:000195">
    <property type="entry name" value="Glutamate receptor"/>
    <property type="match status" value="1"/>
</dbReference>
<keyword evidence="12" id="KW-1071">Ligand-gated ion channel</keyword>
<keyword evidence="8" id="KW-0406">Ion transport</keyword>
<dbReference type="SUPFAM" id="SSF53822">
    <property type="entry name" value="Periplasmic binding protein-like I"/>
    <property type="match status" value="1"/>
</dbReference>
<keyword evidence="9 16" id="KW-0472">Membrane</keyword>
<dbReference type="Gene3D" id="1.10.287.70">
    <property type="match status" value="1"/>
</dbReference>
<dbReference type="Pfam" id="PF01094">
    <property type="entry name" value="ANF_receptor"/>
    <property type="match status" value="1"/>
</dbReference>
<dbReference type="CDD" id="cd19990">
    <property type="entry name" value="PBP1_GABAb_receptor_plant"/>
    <property type="match status" value="1"/>
</dbReference>
<sequence length="964" mass="108263">MQANFVIDLGDKAHVPIISFSATSSSLTSLRSPYFFRVAQNDSSQVKAISAIIQAFGWREVVPIYIDNEYGQGIIPFLIDALQDVDVRVPYRSVIPTSPLDDQIGQELYKLKTMQTRVFIVHMLTDLGSRLFTKAKEFGLMSEGYVWIMTSGMTNSIDSMESSVRDSMQGVLGVRTYIPRTTELENFTIRWKTKFQQHNPTILNAELNVIGLWAYDATLALADIVEKVGTTNFNFEKRTNSSNLTDLETIKVSQNGPKLRKALRGTRFRGLAGEFRLDNGQLQSSTFQIINVNGNGERVIAFWTPENGLVRKLNSTNTSSYSTSKKNLGPIIWPGDSSSVPKGWEIPTSGKKLRIGVPVKDGFSEFVKVTHDPSTNTTQVTGYSIDVFNTVMEALPYAVSYEFIPFAKPNGESAGTYDEMVYQVYLGNFDAVAGDTTIIANRSNFVDFTTPYTESGVTMVVPIKDNESKNAWVFLKPLTLDLWITSGCFFVFIGFVVWVLEHRINEEFRGPPLHEIGTSLWYSFSTLIFAQRETVVSNLTRFVVIIWVFVVLILTQSYTASLASLLTVQQLQPTLTDVNQLIKSGEYVGYEEATKTTKSQQPKTSNLHQNHRGDRKAPPPWFVLRGVVVAGLGLDRSEKRATPWVSPWWWLASVGPDLRKEPWVSPEKVAGRGSRSQLEVSDESSTFFRLQSALEAHDQYFIQKRNAAGTLGLSSLQKMTAALRILAYGVAADSTDELLAVNEKRGFPGMLGSIDCMHWKWKNCPTAWKGQYTGHSREPTLILEAVASYDRWIWHAFFGLPGSHNDINVLEHSSIFTELAQGRAPPVNYSINGHDYTMGYYLADGIYPQWSTFVKTISAPLEAKKKHFARVQEACRKDVECAFGILQARFSIVRGPARFWDEATLNDIMKACIILHNMIIEDERDPNGVQQDDDYEQVPESIPIPVSREPTIEVQNFIQSSYSH</sequence>
<evidence type="ECO:0000256" key="13">
    <source>
        <dbReference type="ARBA" id="ARBA00023303"/>
    </source>
</evidence>
<comment type="similarity">
    <text evidence="2">Belongs to the glutamate-gated ion channel (TC 1.A.10.1) family.</text>
</comment>
<keyword evidence="6" id="KW-0732">Signal</keyword>
<protein>
    <recommendedName>
        <fullName evidence="17">Ionotropic glutamate receptor C-terminal domain-containing protein</fullName>
    </recommendedName>
</protein>
<comment type="function">
    <text evidence="14">Glutamate-gated receptor that probably acts as a non-selective cation channel. May be involved in light-signal transduction and calcium homeostasis via the regulation of calcium influx into cells.</text>
</comment>
<keyword evidence="5 16" id="KW-0812">Transmembrane</keyword>
<evidence type="ECO:0000313" key="18">
    <source>
        <dbReference type="EMBL" id="SPC84544.1"/>
    </source>
</evidence>
<evidence type="ECO:0000256" key="16">
    <source>
        <dbReference type="SAM" id="Phobius"/>
    </source>
</evidence>
<feature type="transmembrane region" description="Helical" evidence="16">
    <location>
        <begin position="482"/>
        <end position="500"/>
    </location>
</feature>
<dbReference type="GO" id="GO:0015276">
    <property type="term" value="F:ligand-gated monoatomic ion channel activity"/>
    <property type="evidence" value="ECO:0007669"/>
    <property type="project" value="InterPro"/>
</dbReference>
<feature type="region of interest" description="Disordered" evidence="15">
    <location>
        <begin position="593"/>
        <end position="615"/>
    </location>
</feature>
<dbReference type="PANTHER" id="PTHR34836:SF1">
    <property type="entry name" value="OS09G0428600 PROTEIN"/>
    <property type="match status" value="1"/>
</dbReference>
<feature type="compositionally biased region" description="Low complexity" evidence="15">
    <location>
        <begin position="596"/>
        <end position="605"/>
    </location>
</feature>
<dbReference type="InterPro" id="IPR006912">
    <property type="entry name" value="Harbinger_derived_prot"/>
</dbReference>
<evidence type="ECO:0000256" key="10">
    <source>
        <dbReference type="ARBA" id="ARBA00023170"/>
    </source>
</evidence>
<evidence type="ECO:0000256" key="2">
    <source>
        <dbReference type="ARBA" id="ARBA00008685"/>
    </source>
</evidence>
<evidence type="ECO:0000256" key="5">
    <source>
        <dbReference type="ARBA" id="ARBA00022692"/>
    </source>
</evidence>
<dbReference type="Pfam" id="PF00060">
    <property type="entry name" value="Lig_chan"/>
    <property type="match status" value="1"/>
</dbReference>
<evidence type="ECO:0000256" key="3">
    <source>
        <dbReference type="ARBA" id="ARBA00011095"/>
    </source>
</evidence>
<keyword evidence="10" id="KW-0675">Receptor</keyword>
<dbReference type="InterPro" id="IPR015683">
    <property type="entry name" value="Ionotropic_Glu_rcpt"/>
</dbReference>
<dbReference type="GO" id="GO:0016020">
    <property type="term" value="C:membrane"/>
    <property type="evidence" value="ECO:0007669"/>
    <property type="project" value="UniProtKB-SubCell"/>
</dbReference>
<name>A0A2N9FCN3_FAGSY</name>
<dbReference type="FunFam" id="3.40.190.10:FF:000103">
    <property type="entry name" value="Glutamate receptor"/>
    <property type="match status" value="1"/>
</dbReference>
<evidence type="ECO:0000256" key="7">
    <source>
        <dbReference type="ARBA" id="ARBA00022989"/>
    </source>
</evidence>
<dbReference type="InterPro" id="IPR044440">
    <property type="entry name" value="GABAb_receptor_plant_PBP1"/>
</dbReference>
<feature type="domain" description="Ionotropic glutamate receptor C-terminal" evidence="17">
    <location>
        <begin position="352"/>
        <end position="603"/>
    </location>
</feature>
<comment type="subcellular location">
    <subcellularLocation>
        <location evidence="1">Membrane</location>
        <topology evidence="1">Multi-pass membrane protein</topology>
    </subcellularLocation>
</comment>
<dbReference type="FunFam" id="3.40.50.2300:FF:000169">
    <property type="entry name" value="Glutamate receptor"/>
    <property type="match status" value="1"/>
</dbReference>
<dbReference type="InterPro" id="IPR028082">
    <property type="entry name" value="Peripla_BP_I"/>
</dbReference>
<organism evidence="18">
    <name type="scientific">Fagus sylvatica</name>
    <name type="common">Beechnut</name>
    <dbReference type="NCBI Taxonomy" id="28930"/>
    <lineage>
        <taxon>Eukaryota</taxon>
        <taxon>Viridiplantae</taxon>
        <taxon>Streptophyta</taxon>
        <taxon>Embryophyta</taxon>
        <taxon>Tracheophyta</taxon>
        <taxon>Spermatophyta</taxon>
        <taxon>Magnoliopsida</taxon>
        <taxon>eudicotyledons</taxon>
        <taxon>Gunneridae</taxon>
        <taxon>Pentapetalae</taxon>
        <taxon>rosids</taxon>
        <taxon>fabids</taxon>
        <taxon>Fagales</taxon>
        <taxon>Fagaceae</taxon>
        <taxon>Fagus</taxon>
    </lineage>
</organism>
<reference evidence="18" key="1">
    <citation type="submission" date="2018-02" db="EMBL/GenBank/DDBJ databases">
        <authorList>
            <person name="Cohen D.B."/>
            <person name="Kent A.D."/>
        </authorList>
    </citation>
    <scope>NUCLEOTIDE SEQUENCE</scope>
</reference>
<evidence type="ECO:0000256" key="4">
    <source>
        <dbReference type="ARBA" id="ARBA00022448"/>
    </source>
</evidence>
<dbReference type="InterPro" id="IPR001320">
    <property type="entry name" value="Iontro_rcpt_C"/>
</dbReference>